<dbReference type="InterPro" id="IPR036890">
    <property type="entry name" value="HATPase_C_sf"/>
</dbReference>
<dbReference type="SUPFAM" id="SSF55785">
    <property type="entry name" value="PYP-like sensor domain (PAS domain)"/>
    <property type="match status" value="6"/>
</dbReference>
<evidence type="ECO:0000259" key="8">
    <source>
        <dbReference type="PROSITE" id="PS50112"/>
    </source>
</evidence>
<dbReference type="InterPro" id="IPR052162">
    <property type="entry name" value="Sensor_kinase/Photoreceptor"/>
</dbReference>
<evidence type="ECO:0000313" key="11">
    <source>
        <dbReference type="Proteomes" id="UP001304671"/>
    </source>
</evidence>
<dbReference type="InterPro" id="IPR035965">
    <property type="entry name" value="PAS-like_dom_sf"/>
</dbReference>
<evidence type="ECO:0000256" key="4">
    <source>
        <dbReference type="ARBA" id="ARBA00022679"/>
    </source>
</evidence>
<feature type="domain" description="PAS" evidence="8">
    <location>
        <begin position="440"/>
        <end position="510"/>
    </location>
</feature>
<keyword evidence="6" id="KW-0175">Coiled coil</keyword>
<dbReference type="InterPro" id="IPR005467">
    <property type="entry name" value="His_kinase_dom"/>
</dbReference>
<feature type="coiled-coil region" evidence="6">
    <location>
        <begin position="419"/>
        <end position="446"/>
    </location>
</feature>
<dbReference type="PANTHER" id="PTHR43304">
    <property type="entry name" value="PHYTOCHROME-LIKE PROTEIN CPH1"/>
    <property type="match status" value="1"/>
</dbReference>
<feature type="domain" description="PAC" evidence="9">
    <location>
        <begin position="635"/>
        <end position="695"/>
    </location>
</feature>
<dbReference type="PANTHER" id="PTHR43304:SF1">
    <property type="entry name" value="PAC DOMAIN-CONTAINING PROTEIN"/>
    <property type="match status" value="1"/>
</dbReference>
<dbReference type="PROSITE" id="PS50109">
    <property type="entry name" value="HIS_KIN"/>
    <property type="match status" value="1"/>
</dbReference>
<keyword evidence="11" id="KW-1185">Reference proteome</keyword>
<dbReference type="InterPro" id="IPR004358">
    <property type="entry name" value="Sig_transdc_His_kin-like_C"/>
</dbReference>
<dbReference type="SMART" id="SM00091">
    <property type="entry name" value="PAS"/>
    <property type="match status" value="5"/>
</dbReference>
<keyword evidence="3" id="KW-0597">Phosphoprotein</keyword>
<proteinExistence type="predicted"/>
<dbReference type="SUPFAM" id="SSF47384">
    <property type="entry name" value="Homodimeric domain of signal transducing histidine kinase"/>
    <property type="match status" value="1"/>
</dbReference>
<dbReference type="SMART" id="SM00388">
    <property type="entry name" value="HisKA"/>
    <property type="match status" value="1"/>
</dbReference>
<feature type="domain" description="Histidine kinase" evidence="7">
    <location>
        <begin position="853"/>
        <end position="1078"/>
    </location>
</feature>
<dbReference type="InterPro" id="IPR036097">
    <property type="entry name" value="HisK_dim/P_sf"/>
</dbReference>
<feature type="domain" description="PAC" evidence="9">
    <location>
        <begin position="513"/>
        <end position="565"/>
    </location>
</feature>
<evidence type="ECO:0000256" key="1">
    <source>
        <dbReference type="ARBA" id="ARBA00000085"/>
    </source>
</evidence>
<dbReference type="Pfam" id="PF02518">
    <property type="entry name" value="HATPase_c"/>
    <property type="match status" value="1"/>
</dbReference>
<feature type="domain" description="PAC" evidence="9">
    <location>
        <begin position="376"/>
        <end position="428"/>
    </location>
</feature>
<gene>
    <name evidence="10" type="ORF">VB264_05860</name>
</gene>
<keyword evidence="5" id="KW-0418">Kinase</keyword>
<dbReference type="SMART" id="SM00086">
    <property type="entry name" value="PAC"/>
    <property type="match status" value="5"/>
</dbReference>
<protein>
    <recommendedName>
        <fullName evidence="2">histidine kinase</fullName>
        <ecNumber evidence="2">2.7.13.3</ecNumber>
    </recommendedName>
</protein>
<dbReference type="SMART" id="SM00387">
    <property type="entry name" value="HATPase_c"/>
    <property type="match status" value="1"/>
</dbReference>
<dbReference type="Pfam" id="PF08448">
    <property type="entry name" value="PAS_4"/>
    <property type="match status" value="1"/>
</dbReference>
<dbReference type="Pfam" id="PF00512">
    <property type="entry name" value="HisKA"/>
    <property type="match status" value="1"/>
</dbReference>
<keyword evidence="4" id="KW-0808">Transferase</keyword>
<sequence length="1078" mass="122272">MEIKNTTDDYFFLENGGEAAEIIRNLDWSSNILGRPETWPENLKNTLATLLPSKFPMFLWWGNDLIQFYNDAYRPSFGDQGKHPKAMGQRAEDCWPEIWDFLAPHISNILATGESVWYENMLLPIHRNGKLEDVYWTFSYSPVRGDDRQIEGILVVCNETTNTVNHNKQLQNSKDELLFAIEAAELGTFDLNPVTNKFSANNRLKSWFGLQPDDEIALNIATDVIAEADRDNVIKAIGDALKFELGGKYEIEYTIIHPITKEEKIVRAKGRAWFNENKEAYRFNGILQDITEHKKANDEILRSRQLTDLTLHNMGMGLFNVDFATNNIEYSPEFAALISGSKIKDLSRMDFVKYIHPDDLGLRLEAIEQGLTTGKFYYTPRVIWDDGSIHHIAISGARIVDAKGNPKIFSGTGIDITERERSRVALQQAEHRLEQTKREANAMFRNVTDSSPTGLWLADKQGMLTYLNNTLVEWTGMPYSELLGIGWTNAIIEEDRQMAAEVFEEAVNSLSHYDVLFRIKKATGKIVWCRAAGDPFFDESGKYAGYAGFCMDMDEIIASRKALTESEERFSLMIKQAPVGICLFTGLDMKIEIANDIMIGYWGKDRTIMGKPLEIAIPELVGQPFLSLLQEVYLTGVPYEAVSTPARLEVDGKLSTFYFDFTYKPIRDIHGNIYGIMDIAVDVTERVLASQKLDDTRIALAGAIELAELATWQLDIRNKAFSYSKRFMDWLGFTEDTKTMDEAYNPLPNDYRKLVSDAIQAAIMPGSSGIYDNEHPIINSVTGQVRIIHATARVFYNSDGMPAYLSGTAQDVTKERKLQEELTFKIRKSTAELRQANAELEINNKELQQFAYIASHDLQEPVRKISVFIQMLENYITSDPEKVKIYIEKISNSAKRMSTLIKDVLGFSELANSTKVIEIVDLEEVMENILSDFDLTIEQKEATIIYQNLPKLKAIPLQMGQLFGNLISNALKYSRQDVKPVIKVISSKLNDNDKKLFSIDNSLDYYKIEVIDNGIGFNQKYAEQIFNIFQRLHGKNEFAGTGIGLAMCRKIVQNHNGDIKAFSEEGKGTTFVLVIPEE</sequence>
<dbReference type="CDD" id="cd00082">
    <property type="entry name" value="HisKA"/>
    <property type="match status" value="1"/>
</dbReference>
<evidence type="ECO:0000256" key="5">
    <source>
        <dbReference type="ARBA" id="ARBA00022777"/>
    </source>
</evidence>
<dbReference type="InterPro" id="IPR000014">
    <property type="entry name" value="PAS"/>
</dbReference>
<accession>A0ABU5QK36</accession>
<feature type="domain" description="PAC" evidence="9">
    <location>
        <begin position="249"/>
        <end position="302"/>
    </location>
</feature>
<dbReference type="Gene3D" id="1.10.287.130">
    <property type="match status" value="1"/>
</dbReference>
<feature type="coiled-coil region" evidence="6">
    <location>
        <begin position="819"/>
        <end position="850"/>
    </location>
</feature>
<dbReference type="EMBL" id="JAYFUL010000006">
    <property type="protein sequence ID" value="MEA5257300.1"/>
    <property type="molecule type" value="Genomic_DNA"/>
</dbReference>
<dbReference type="Pfam" id="PF08447">
    <property type="entry name" value="PAS_3"/>
    <property type="match status" value="2"/>
</dbReference>
<dbReference type="InterPro" id="IPR000700">
    <property type="entry name" value="PAS-assoc_C"/>
</dbReference>
<dbReference type="RefSeq" id="WP_323247586.1">
    <property type="nucleotide sequence ID" value="NZ_JAYFUL010000006.1"/>
</dbReference>
<dbReference type="InterPro" id="IPR003661">
    <property type="entry name" value="HisK_dim/P_dom"/>
</dbReference>
<name>A0ABU5QK36_9BACT</name>
<dbReference type="InterPro" id="IPR001610">
    <property type="entry name" value="PAC"/>
</dbReference>
<dbReference type="Gene3D" id="3.30.450.20">
    <property type="entry name" value="PAS domain"/>
    <property type="match status" value="6"/>
</dbReference>
<dbReference type="Gene3D" id="3.30.565.10">
    <property type="entry name" value="Histidine kinase-like ATPase, C-terminal domain"/>
    <property type="match status" value="1"/>
</dbReference>
<organism evidence="10 11">
    <name type="scientific">Arcicella aquatica</name>
    <dbReference type="NCBI Taxonomy" id="217141"/>
    <lineage>
        <taxon>Bacteria</taxon>
        <taxon>Pseudomonadati</taxon>
        <taxon>Bacteroidota</taxon>
        <taxon>Cytophagia</taxon>
        <taxon>Cytophagales</taxon>
        <taxon>Flectobacillaceae</taxon>
        <taxon>Arcicella</taxon>
    </lineage>
</organism>
<dbReference type="InterPro" id="IPR003594">
    <property type="entry name" value="HATPase_dom"/>
</dbReference>
<comment type="catalytic activity">
    <reaction evidence="1">
        <text>ATP + protein L-histidine = ADP + protein N-phospho-L-histidine.</text>
        <dbReference type="EC" id="2.7.13.3"/>
    </reaction>
</comment>
<reference evidence="10 11" key="1">
    <citation type="submission" date="2023-12" db="EMBL/GenBank/DDBJ databases">
        <title>Novel species of the genus Arcicella isolated from rivers.</title>
        <authorList>
            <person name="Lu H."/>
        </authorList>
    </citation>
    <scope>NUCLEOTIDE SEQUENCE [LARGE SCALE GENOMIC DNA]</scope>
    <source>
        <strain evidence="10 11">LMG 21963</strain>
    </source>
</reference>
<evidence type="ECO:0000259" key="7">
    <source>
        <dbReference type="PROSITE" id="PS50109"/>
    </source>
</evidence>
<dbReference type="InterPro" id="IPR013656">
    <property type="entry name" value="PAS_4"/>
</dbReference>
<dbReference type="PRINTS" id="PR00344">
    <property type="entry name" value="BCTRLSENSOR"/>
</dbReference>
<evidence type="ECO:0000313" key="10">
    <source>
        <dbReference type="EMBL" id="MEA5257300.1"/>
    </source>
</evidence>
<dbReference type="NCBIfam" id="TIGR00229">
    <property type="entry name" value="sensory_box"/>
    <property type="match status" value="2"/>
</dbReference>
<feature type="domain" description="PAC" evidence="9">
    <location>
        <begin position="771"/>
        <end position="824"/>
    </location>
</feature>
<dbReference type="Proteomes" id="UP001304671">
    <property type="component" value="Unassembled WGS sequence"/>
</dbReference>
<dbReference type="SUPFAM" id="SSF55874">
    <property type="entry name" value="ATPase domain of HSP90 chaperone/DNA topoisomerase II/histidine kinase"/>
    <property type="match status" value="1"/>
</dbReference>
<comment type="caution">
    <text evidence="10">The sequence shown here is derived from an EMBL/GenBank/DDBJ whole genome shotgun (WGS) entry which is preliminary data.</text>
</comment>
<dbReference type="PROSITE" id="PS50113">
    <property type="entry name" value="PAC"/>
    <property type="match status" value="5"/>
</dbReference>
<evidence type="ECO:0000256" key="6">
    <source>
        <dbReference type="SAM" id="Coils"/>
    </source>
</evidence>
<dbReference type="PROSITE" id="PS50112">
    <property type="entry name" value="PAS"/>
    <property type="match status" value="1"/>
</dbReference>
<dbReference type="InterPro" id="IPR013655">
    <property type="entry name" value="PAS_fold_3"/>
</dbReference>
<evidence type="ECO:0000256" key="2">
    <source>
        <dbReference type="ARBA" id="ARBA00012438"/>
    </source>
</evidence>
<dbReference type="CDD" id="cd00130">
    <property type="entry name" value="PAS"/>
    <property type="match status" value="2"/>
</dbReference>
<evidence type="ECO:0000256" key="3">
    <source>
        <dbReference type="ARBA" id="ARBA00022553"/>
    </source>
</evidence>
<evidence type="ECO:0000259" key="9">
    <source>
        <dbReference type="PROSITE" id="PS50113"/>
    </source>
</evidence>
<dbReference type="EC" id="2.7.13.3" evidence="2"/>
<dbReference type="Gene3D" id="2.10.70.100">
    <property type="match status" value="2"/>
</dbReference>